<name>A0A9P3Q0F1_LYOSH</name>
<evidence type="ECO:0000313" key="1">
    <source>
        <dbReference type="EMBL" id="GLB45335.1"/>
    </source>
</evidence>
<dbReference type="Gene3D" id="3.80.10.10">
    <property type="entry name" value="Ribonuclease Inhibitor"/>
    <property type="match status" value="1"/>
</dbReference>
<protein>
    <submittedName>
        <fullName evidence="1">Uncharacterized protein</fullName>
    </submittedName>
</protein>
<sequence>MSSNGRQQLSAEICARIVRSLGSVARRGPGDLAALCRTCKAFQREAEVRLYDALYLSDPARAHLACTTVSANERLALLVRTFCFTVETRRPLTHSFWLVVKHALDQMHNLEHLVLYDSTFANGWVLEPTQIRFQLRDAKLRFMWDAQLVAFLEGQRKLQSLHTFDRLDDTNRVPPAPGSLPLLRNFDGTLMVGMQLLDSPLTHLQMMVDREMLPSLAGLLPRLRSVHKTLRSLSLLDVPEDLVAETSAILASVCPNLVYLGLIPLPPIHRHDFYHSLLKMHSLRCIQLDVLAWSPHPNIHAQRAIAIEMRVYCPSIHHVVFWIGQTRFRWQFVDDAQEWHSHVDTHQYPQFDNMWSLAWT</sequence>
<dbReference type="EMBL" id="BRPK01000021">
    <property type="protein sequence ID" value="GLB45335.1"/>
    <property type="molecule type" value="Genomic_DNA"/>
</dbReference>
<gene>
    <name evidence="1" type="ORF">LshimejAT787_2100950</name>
</gene>
<evidence type="ECO:0000313" key="2">
    <source>
        <dbReference type="Proteomes" id="UP001063166"/>
    </source>
</evidence>
<dbReference type="AlphaFoldDB" id="A0A9P3Q0F1"/>
<organism evidence="1 2">
    <name type="scientific">Lyophyllum shimeji</name>
    <name type="common">Hon-shimeji</name>
    <name type="synonym">Tricholoma shimeji</name>
    <dbReference type="NCBI Taxonomy" id="47721"/>
    <lineage>
        <taxon>Eukaryota</taxon>
        <taxon>Fungi</taxon>
        <taxon>Dikarya</taxon>
        <taxon>Basidiomycota</taxon>
        <taxon>Agaricomycotina</taxon>
        <taxon>Agaricomycetes</taxon>
        <taxon>Agaricomycetidae</taxon>
        <taxon>Agaricales</taxon>
        <taxon>Tricholomatineae</taxon>
        <taxon>Lyophyllaceae</taxon>
        <taxon>Lyophyllum</taxon>
    </lineage>
</organism>
<proteinExistence type="predicted"/>
<dbReference type="Proteomes" id="UP001063166">
    <property type="component" value="Unassembled WGS sequence"/>
</dbReference>
<accession>A0A9P3Q0F1</accession>
<reference evidence="1" key="1">
    <citation type="submission" date="2022-07" db="EMBL/GenBank/DDBJ databases">
        <title>The genome of Lyophyllum shimeji provides insight into the initial evolution of ectomycorrhizal fungal genome.</title>
        <authorList>
            <person name="Kobayashi Y."/>
            <person name="Shibata T."/>
            <person name="Hirakawa H."/>
            <person name="Shigenobu S."/>
            <person name="Nishiyama T."/>
            <person name="Yamada A."/>
            <person name="Hasebe M."/>
            <person name="Kawaguchi M."/>
        </authorList>
    </citation>
    <scope>NUCLEOTIDE SEQUENCE</scope>
    <source>
        <strain evidence="1">AT787</strain>
    </source>
</reference>
<comment type="caution">
    <text evidence="1">The sequence shown here is derived from an EMBL/GenBank/DDBJ whole genome shotgun (WGS) entry which is preliminary data.</text>
</comment>
<dbReference type="OrthoDB" id="3250756at2759"/>
<keyword evidence="2" id="KW-1185">Reference proteome</keyword>
<dbReference type="InterPro" id="IPR032675">
    <property type="entry name" value="LRR_dom_sf"/>
</dbReference>